<dbReference type="EMBL" id="GISG01150291">
    <property type="protein sequence ID" value="MBA4647369.1"/>
    <property type="molecule type" value="Transcribed_RNA"/>
</dbReference>
<evidence type="ECO:0000313" key="1">
    <source>
        <dbReference type="EMBL" id="MBA4647369.1"/>
    </source>
</evidence>
<dbReference type="AlphaFoldDB" id="A0A7C9DXT3"/>
<name>A0A7C9DXT3_OPUST</name>
<reference evidence="1" key="1">
    <citation type="journal article" date="2013" name="J. Plant Res.">
        <title>Effect of fungi and light on seed germination of three Opuntia species from semiarid lands of central Mexico.</title>
        <authorList>
            <person name="Delgado-Sanchez P."/>
            <person name="Jimenez-Bremont J.F."/>
            <person name="Guerrero-Gonzalez Mde L."/>
            <person name="Flores J."/>
        </authorList>
    </citation>
    <scope>NUCLEOTIDE SEQUENCE</scope>
    <source>
        <tissue evidence="1">Cladode</tissue>
    </source>
</reference>
<proteinExistence type="predicted"/>
<protein>
    <submittedName>
        <fullName evidence="1">Uncharacterized protein</fullName>
    </submittedName>
</protein>
<organism evidence="1">
    <name type="scientific">Opuntia streptacantha</name>
    <name type="common">Prickly pear cactus</name>
    <name type="synonym">Opuntia cardona</name>
    <dbReference type="NCBI Taxonomy" id="393608"/>
    <lineage>
        <taxon>Eukaryota</taxon>
        <taxon>Viridiplantae</taxon>
        <taxon>Streptophyta</taxon>
        <taxon>Embryophyta</taxon>
        <taxon>Tracheophyta</taxon>
        <taxon>Spermatophyta</taxon>
        <taxon>Magnoliopsida</taxon>
        <taxon>eudicotyledons</taxon>
        <taxon>Gunneridae</taxon>
        <taxon>Pentapetalae</taxon>
        <taxon>Caryophyllales</taxon>
        <taxon>Cactineae</taxon>
        <taxon>Cactaceae</taxon>
        <taxon>Opuntioideae</taxon>
        <taxon>Opuntia</taxon>
    </lineage>
</organism>
<reference evidence="1" key="2">
    <citation type="submission" date="2020-07" db="EMBL/GenBank/DDBJ databases">
        <authorList>
            <person name="Vera ALvarez R."/>
            <person name="Arias-Moreno D.M."/>
            <person name="Jimenez-Jacinto V."/>
            <person name="Jimenez-Bremont J.F."/>
            <person name="Swaminathan K."/>
            <person name="Moose S.P."/>
            <person name="Guerrero-Gonzalez M.L."/>
            <person name="Marino-Ramirez L."/>
            <person name="Landsman D."/>
            <person name="Rodriguez-Kessler M."/>
            <person name="Delgado-Sanchez P."/>
        </authorList>
    </citation>
    <scope>NUCLEOTIDE SEQUENCE</scope>
    <source>
        <tissue evidence="1">Cladode</tissue>
    </source>
</reference>
<accession>A0A7C9DXT3</accession>
<sequence length="113" mass="12786">MMTQLQISEDRINNGSGQELITRNNIQFNPNVEFPSFDGLDPKGWIKKCTRYFGLCRNSEDQKVDLAALHLRGSLRLGLGATSWAAAQTSIGPLTKFWHDECLKGRTRLQFNT</sequence>